<dbReference type="Proteomes" id="UP001519460">
    <property type="component" value="Unassembled WGS sequence"/>
</dbReference>
<protein>
    <submittedName>
        <fullName evidence="2">Uncharacterized protein</fullName>
    </submittedName>
</protein>
<organism evidence="2 3">
    <name type="scientific">Batillaria attramentaria</name>
    <dbReference type="NCBI Taxonomy" id="370345"/>
    <lineage>
        <taxon>Eukaryota</taxon>
        <taxon>Metazoa</taxon>
        <taxon>Spiralia</taxon>
        <taxon>Lophotrochozoa</taxon>
        <taxon>Mollusca</taxon>
        <taxon>Gastropoda</taxon>
        <taxon>Caenogastropoda</taxon>
        <taxon>Sorbeoconcha</taxon>
        <taxon>Cerithioidea</taxon>
        <taxon>Batillariidae</taxon>
        <taxon>Batillaria</taxon>
    </lineage>
</organism>
<feature type="region of interest" description="Disordered" evidence="1">
    <location>
        <begin position="19"/>
        <end position="64"/>
    </location>
</feature>
<evidence type="ECO:0000313" key="3">
    <source>
        <dbReference type="Proteomes" id="UP001519460"/>
    </source>
</evidence>
<reference evidence="2 3" key="1">
    <citation type="journal article" date="2023" name="Sci. Data">
        <title>Genome assembly of the Korean intertidal mud-creeper Batillaria attramentaria.</title>
        <authorList>
            <person name="Patra A.K."/>
            <person name="Ho P.T."/>
            <person name="Jun S."/>
            <person name="Lee S.J."/>
            <person name="Kim Y."/>
            <person name="Won Y.J."/>
        </authorList>
    </citation>
    <scope>NUCLEOTIDE SEQUENCE [LARGE SCALE GENOMIC DNA]</scope>
    <source>
        <strain evidence="2">Wonlab-2016</strain>
    </source>
</reference>
<evidence type="ECO:0000313" key="2">
    <source>
        <dbReference type="EMBL" id="KAK7477642.1"/>
    </source>
</evidence>
<name>A0ABD0JRY6_9CAEN</name>
<comment type="caution">
    <text evidence="2">The sequence shown here is derived from an EMBL/GenBank/DDBJ whole genome shotgun (WGS) entry which is preliminary data.</text>
</comment>
<dbReference type="AlphaFoldDB" id="A0ABD0JRY6"/>
<feature type="compositionally biased region" description="Basic and acidic residues" evidence="1">
    <location>
        <begin position="45"/>
        <end position="58"/>
    </location>
</feature>
<accession>A0ABD0JRY6</accession>
<sequence length="64" mass="7037">NETGETLLRHASGAALGAVLADDPWRTPPNSSADEAEIQASSRTDPLDRFLHNDDDRRHTNRQA</sequence>
<gene>
    <name evidence="2" type="ORF">BaRGS_00031120</name>
</gene>
<feature type="non-terminal residue" evidence="2">
    <location>
        <position position="1"/>
    </location>
</feature>
<keyword evidence="3" id="KW-1185">Reference proteome</keyword>
<proteinExistence type="predicted"/>
<feature type="compositionally biased region" description="Polar residues" evidence="1">
    <location>
        <begin position="28"/>
        <end position="44"/>
    </location>
</feature>
<dbReference type="EMBL" id="JACVVK020000344">
    <property type="protein sequence ID" value="KAK7477642.1"/>
    <property type="molecule type" value="Genomic_DNA"/>
</dbReference>
<evidence type="ECO:0000256" key="1">
    <source>
        <dbReference type="SAM" id="MobiDB-lite"/>
    </source>
</evidence>